<dbReference type="EMBL" id="FOGQ01000004">
    <property type="protein sequence ID" value="SER84348.1"/>
    <property type="molecule type" value="Genomic_DNA"/>
</dbReference>
<dbReference type="Proteomes" id="UP000198929">
    <property type="component" value="Unassembled WGS sequence"/>
</dbReference>
<evidence type="ECO:0000256" key="3">
    <source>
        <dbReference type="ARBA" id="ARBA00020129"/>
    </source>
</evidence>
<evidence type="ECO:0000256" key="1">
    <source>
        <dbReference type="ARBA" id="ARBA00003999"/>
    </source>
</evidence>
<dbReference type="InterPro" id="IPR020852">
    <property type="entry name" value="RNR_Ib_NrdI_bac"/>
</dbReference>
<sequence length="178" mass="20289">MLVVYFSSVTENTRRFVDKLGLPSKRIPLYRKDEPLVVDEPYVLICPTYGGGVSLSQQNTRPVPKQVIRFLNNEHNRSLIRGVIAAGNSNFGPDYCISGDVISHKCQVPYLYRFELMGMPEDVVRVRDELINNAERLGLNPIDSATVDAIRAEQEEKTKQNAEILARLRARYDHRVRS</sequence>
<dbReference type="Pfam" id="PF07972">
    <property type="entry name" value="Flavodoxin_NdrI"/>
    <property type="match status" value="1"/>
</dbReference>
<dbReference type="SUPFAM" id="SSF52218">
    <property type="entry name" value="Flavoproteins"/>
    <property type="match status" value="1"/>
</dbReference>
<evidence type="ECO:0000256" key="2">
    <source>
        <dbReference type="ARBA" id="ARBA00009942"/>
    </source>
</evidence>
<gene>
    <name evidence="4" type="primary">nrdI</name>
    <name evidence="5" type="ORF">SAMN05661109_01118</name>
</gene>
<dbReference type="PANTHER" id="PTHR37297">
    <property type="entry name" value="PROTEIN NRDI"/>
    <property type="match status" value="1"/>
</dbReference>
<evidence type="ECO:0000313" key="6">
    <source>
        <dbReference type="Proteomes" id="UP000198929"/>
    </source>
</evidence>
<dbReference type="HAMAP" id="MF_00128">
    <property type="entry name" value="NrdI"/>
    <property type="match status" value="1"/>
</dbReference>
<dbReference type="NCBIfam" id="TIGR00333">
    <property type="entry name" value="nrdI"/>
    <property type="match status" value="1"/>
</dbReference>
<organism evidence="5 6">
    <name type="scientific">Corynebacterium cystitidis DSM 20524</name>
    <dbReference type="NCBI Taxonomy" id="1121357"/>
    <lineage>
        <taxon>Bacteria</taxon>
        <taxon>Bacillati</taxon>
        <taxon>Actinomycetota</taxon>
        <taxon>Actinomycetes</taxon>
        <taxon>Mycobacteriales</taxon>
        <taxon>Corynebacteriaceae</taxon>
        <taxon>Corynebacterium</taxon>
    </lineage>
</organism>
<protein>
    <recommendedName>
        <fullName evidence="3 4">Protein NrdI</fullName>
    </recommendedName>
</protein>
<evidence type="ECO:0000256" key="4">
    <source>
        <dbReference type="HAMAP-Rule" id="MF_00128"/>
    </source>
</evidence>
<dbReference type="InterPro" id="IPR029039">
    <property type="entry name" value="Flavoprotein-like_sf"/>
</dbReference>
<dbReference type="Gene3D" id="3.40.50.360">
    <property type="match status" value="1"/>
</dbReference>
<comment type="function">
    <text evidence="1 4">Probably involved in ribonucleotide reductase function.</text>
</comment>
<dbReference type="GO" id="GO:0010181">
    <property type="term" value="F:FMN binding"/>
    <property type="evidence" value="ECO:0007669"/>
    <property type="project" value="InterPro"/>
</dbReference>
<dbReference type="RefSeq" id="WP_092257432.1">
    <property type="nucleotide sequence ID" value="NZ_CP047199.1"/>
</dbReference>
<evidence type="ECO:0000313" key="5">
    <source>
        <dbReference type="EMBL" id="SER84348.1"/>
    </source>
</evidence>
<reference evidence="6" key="1">
    <citation type="submission" date="2016-10" db="EMBL/GenBank/DDBJ databases">
        <authorList>
            <person name="Varghese N."/>
            <person name="Submissions S."/>
        </authorList>
    </citation>
    <scope>NUCLEOTIDE SEQUENCE [LARGE SCALE GENOMIC DNA]</scope>
    <source>
        <strain evidence="6">DSM 20524</strain>
    </source>
</reference>
<dbReference type="STRING" id="1121357.SAMN05661109_01118"/>
<dbReference type="PANTHER" id="PTHR37297:SF1">
    <property type="entry name" value="PROTEIN NRDI"/>
    <property type="match status" value="1"/>
</dbReference>
<name>A0A1H9SHH9_9CORY</name>
<proteinExistence type="inferred from homology"/>
<keyword evidence="6" id="KW-1185">Reference proteome</keyword>
<accession>A0A1H9SHH9</accession>
<dbReference type="AlphaFoldDB" id="A0A1H9SHH9"/>
<dbReference type="InterPro" id="IPR004465">
    <property type="entry name" value="RNR_NrdI"/>
</dbReference>
<comment type="similarity">
    <text evidence="2 4">Belongs to the NrdI family.</text>
</comment>